<dbReference type="Gene3D" id="1.25.40.20">
    <property type="entry name" value="Ankyrin repeat-containing domain"/>
    <property type="match status" value="2"/>
</dbReference>
<feature type="region of interest" description="Disordered" evidence="7">
    <location>
        <begin position="966"/>
        <end position="985"/>
    </location>
</feature>
<dbReference type="InterPro" id="IPR011009">
    <property type="entry name" value="Kinase-like_dom_sf"/>
</dbReference>
<dbReference type="SUPFAM" id="SSF48403">
    <property type="entry name" value="Ankyrin repeat"/>
    <property type="match status" value="1"/>
</dbReference>
<dbReference type="GO" id="GO:0005524">
    <property type="term" value="F:ATP binding"/>
    <property type="evidence" value="ECO:0007669"/>
    <property type="project" value="UniProtKB-UniRule"/>
</dbReference>
<dbReference type="PROSITE" id="PS00108">
    <property type="entry name" value="PROTEIN_KINASE_ST"/>
    <property type="match status" value="1"/>
</dbReference>
<dbReference type="InterPro" id="IPR011992">
    <property type="entry name" value="EF-hand-dom_pair"/>
</dbReference>
<keyword evidence="5" id="KW-0040">ANK repeat</keyword>
<evidence type="ECO:0000313" key="10">
    <source>
        <dbReference type="EMBL" id="KAK4535705.1"/>
    </source>
</evidence>
<accession>A0AAV9IUC0</accession>
<dbReference type="InterPro" id="IPR002048">
    <property type="entry name" value="EF_hand_dom"/>
</dbReference>
<feature type="domain" description="Protein kinase" evidence="8">
    <location>
        <begin position="383"/>
        <end position="723"/>
    </location>
</feature>
<dbReference type="InterPro" id="IPR017441">
    <property type="entry name" value="Protein_kinase_ATP_BS"/>
</dbReference>
<dbReference type="PROSITE" id="PS50222">
    <property type="entry name" value="EF_HAND_2"/>
    <property type="match status" value="2"/>
</dbReference>
<evidence type="ECO:0000256" key="7">
    <source>
        <dbReference type="SAM" id="MobiDB-lite"/>
    </source>
</evidence>
<dbReference type="Gene3D" id="1.10.238.10">
    <property type="entry name" value="EF-hand"/>
    <property type="match status" value="1"/>
</dbReference>
<name>A0AAV9IUC0_CYACA</name>
<feature type="region of interest" description="Disordered" evidence="7">
    <location>
        <begin position="252"/>
        <end position="296"/>
    </location>
</feature>
<dbReference type="GO" id="GO:0005509">
    <property type="term" value="F:calcium ion binding"/>
    <property type="evidence" value="ECO:0007669"/>
    <property type="project" value="InterPro"/>
</dbReference>
<keyword evidence="11" id="KW-1185">Reference proteome</keyword>
<feature type="domain" description="EF-hand" evidence="9">
    <location>
        <begin position="83"/>
        <end position="118"/>
    </location>
</feature>
<dbReference type="AlphaFoldDB" id="A0AAV9IUC0"/>
<dbReference type="Gene3D" id="1.10.510.10">
    <property type="entry name" value="Transferase(Phosphotransferase) domain 1"/>
    <property type="match status" value="1"/>
</dbReference>
<dbReference type="EMBL" id="JANCYW010000005">
    <property type="protein sequence ID" value="KAK4535705.1"/>
    <property type="molecule type" value="Genomic_DNA"/>
</dbReference>
<dbReference type="PROSITE" id="PS50088">
    <property type="entry name" value="ANK_REPEAT"/>
    <property type="match status" value="2"/>
</dbReference>
<reference evidence="10 11" key="1">
    <citation type="submission" date="2022-07" db="EMBL/GenBank/DDBJ databases">
        <title>Genome-wide signatures of adaptation to extreme environments.</title>
        <authorList>
            <person name="Cho C.H."/>
            <person name="Yoon H.S."/>
        </authorList>
    </citation>
    <scope>NUCLEOTIDE SEQUENCE [LARGE SCALE GENOMIC DNA]</scope>
    <source>
        <strain evidence="10 11">DBV 063 E5</strain>
    </source>
</reference>
<keyword evidence="2" id="KW-0723">Serine/threonine-protein kinase</keyword>
<dbReference type="Pfam" id="PF12796">
    <property type="entry name" value="Ank_2"/>
    <property type="match status" value="2"/>
</dbReference>
<feature type="region of interest" description="Disordered" evidence="7">
    <location>
        <begin position="340"/>
        <end position="366"/>
    </location>
</feature>
<comment type="similarity">
    <text evidence="1">Belongs to the protein kinase superfamily. TKL Ser/Thr protein kinase family.</text>
</comment>
<organism evidence="10 11">
    <name type="scientific">Cyanidium caldarium</name>
    <name type="common">Red alga</name>
    <dbReference type="NCBI Taxonomy" id="2771"/>
    <lineage>
        <taxon>Eukaryota</taxon>
        <taxon>Rhodophyta</taxon>
        <taxon>Bangiophyceae</taxon>
        <taxon>Cyanidiales</taxon>
        <taxon>Cyanidiaceae</taxon>
        <taxon>Cyanidium</taxon>
    </lineage>
</organism>
<dbReference type="GO" id="GO:0004674">
    <property type="term" value="F:protein serine/threonine kinase activity"/>
    <property type="evidence" value="ECO:0007669"/>
    <property type="project" value="UniProtKB-KW"/>
</dbReference>
<dbReference type="PROSITE" id="PS50297">
    <property type="entry name" value="ANK_REP_REGION"/>
    <property type="match status" value="2"/>
</dbReference>
<dbReference type="PROSITE" id="PS50011">
    <property type="entry name" value="PROTEIN_KINASE_DOM"/>
    <property type="match status" value="1"/>
</dbReference>
<sequence>MDARESTVQPRETTPEVHQVPPDAVQSIFALRSRASQATFPVLRLDLTELWRLRDAFCEQDPQNRGLNADEFGKLMRRYFADAADTDVGFVFHLFDIEQTGRLSLKDFMCGFSILCRGCNADRLRYCFAMFDHDGSGLLDEEQVVGALRLLWNLANMLTVGSAGHDGAHHNITDETLHAAAQCLLERHCVPSGEQRVTFDEFQRWAEADALISHWLADIAALAGDEVQTLRERKEAEMVALEIERLGLKEAETSQTASVGSVESGGGGTHEGSVGRAGDSLSGGVPRHRQREWSQRGGTLYLSSSVGRLSTLRAHAERPQSRPVVGSPLQAEWALSPAAVRARAPMPSHSQPLRDRRRRGTDNAPVVPASLLQSPFAIDYQTLKLVRKIGEGSFAEVWAGEWLHMPVAIKVFRRFAAAAAAADPPDDAGAVNGASGDTITTSTTTTSSSSPSSSSADVDTATYEADTADQPVIARLSGRPMEAAMGIEETPRRLEAFNIVSFVREVELLSQLRHPNVLLYIGACVDPRQPLCIVSELFPGGSIHDLLFRRKRPLNTERRYRIAVSVARGMYYLHSSSPQILHRDLKSSNVLVDESVNRIAICDFGLSVFRNATGDSASRRAGLNAHAVGTPYTLAPEVMGGESYTDKADVYSYGMVLWELLANRKPFENLLPMQLMFKVYAQNARPDLSLVPDEFRPLIERCWDREPRQRPDFGHILDVLEGMADAIREEAALQADVGSEYRTQTLEADLINAAANNGVARLQELLLEAGVSPNCCDYDKRTPLHVAAAEGHIEAVRLLLQHGAEVNARDRWGSTALSEAIRFQHEACARVLREEYGGRVFDRKSHFELIDAVARGDLPAVQAFIDEGIDVCQADYDQRTALHLAAAEGNVEVARLLIAAGADVSARDRWGSTPLQEAIRFRHPETAVYLESAAGDKMREQAVAAAQSWMSGSRSVAEMGWSAARATAPSAGLSPARDNADYYGD</sequence>
<feature type="domain" description="EF-hand" evidence="9">
    <location>
        <begin position="119"/>
        <end position="154"/>
    </location>
</feature>
<dbReference type="InterPro" id="IPR036770">
    <property type="entry name" value="Ankyrin_rpt-contain_sf"/>
</dbReference>
<dbReference type="InterPro" id="IPR008271">
    <property type="entry name" value="Ser/Thr_kinase_AS"/>
</dbReference>
<feature type="repeat" description="ANK" evidence="5">
    <location>
        <begin position="877"/>
        <end position="909"/>
    </location>
</feature>
<dbReference type="SMART" id="SM00248">
    <property type="entry name" value="ANK"/>
    <property type="match status" value="5"/>
</dbReference>
<gene>
    <name evidence="10" type="ORF">CDCA_CDCA05G1730</name>
</gene>
<dbReference type="Proteomes" id="UP001301350">
    <property type="component" value="Unassembled WGS sequence"/>
</dbReference>
<dbReference type="Pfam" id="PF07714">
    <property type="entry name" value="PK_Tyr_Ser-Thr"/>
    <property type="match status" value="1"/>
</dbReference>
<evidence type="ECO:0000313" key="11">
    <source>
        <dbReference type="Proteomes" id="UP001301350"/>
    </source>
</evidence>
<proteinExistence type="inferred from homology"/>
<evidence type="ECO:0000256" key="3">
    <source>
        <dbReference type="ARBA" id="ARBA00022741"/>
    </source>
</evidence>
<dbReference type="Gene3D" id="3.30.200.20">
    <property type="entry name" value="Phosphorylase Kinase, domain 1"/>
    <property type="match status" value="1"/>
</dbReference>
<dbReference type="PANTHER" id="PTHR44329:SF298">
    <property type="entry name" value="MIXED LINEAGE KINASE DOMAIN-LIKE PROTEIN"/>
    <property type="match status" value="1"/>
</dbReference>
<protein>
    <submittedName>
        <fullName evidence="10">Uncharacterized protein</fullName>
    </submittedName>
</protein>
<evidence type="ECO:0000259" key="9">
    <source>
        <dbReference type="PROSITE" id="PS50222"/>
    </source>
</evidence>
<dbReference type="InterPro" id="IPR001245">
    <property type="entry name" value="Ser-Thr/Tyr_kinase_cat_dom"/>
</dbReference>
<dbReference type="PROSITE" id="PS00107">
    <property type="entry name" value="PROTEIN_KINASE_ATP"/>
    <property type="match status" value="1"/>
</dbReference>
<evidence type="ECO:0000256" key="6">
    <source>
        <dbReference type="PROSITE-ProRule" id="PRU10141"/>
    </source>
</evidence>
<feature type="binding site" evidence="6">
    <location>
        <position position="410"/>
    </location>
    <ligand>
        <name>ATP</name>
        <dbReference type="ChEBI" id="CHEBI:30616"/>
    </ligand>
</feature>
<feature type="repeat" description="ANK" evidence="5">
    <location>
        <begin position="779"/>
        <end position="811"/>
    </location>
</feature>
<keyword evidence="2" id="KW-0418">Kinase</keyword>
<evidence type="ECO:0000259" key="8">
    <source>
        <dbReference type="PROSITE" id="PS50011"/>
    </source>
</evidence>
<dbReference type="SMART" id="SM00220">
    <property type="entry name" value="S_TKc"/>
    <property type="match status" value="1"/>
</dbReference>
<evidence type="ECO:0000256" key="2">
    <source>
        <dbReference type="ARBA" id="ARBA00022527"/>
    </source>
</evidence>
<evidence type="ECO:0000256" key="1">
    <source>
        <dbReference type="ARBA" id="ARBA00005843"/>
    </source>
</evidence>
<keyword evidence="4 6" id="KW-0067">ATP-binding</keyword>
<dbReference type="SUPFAM" id="SSF47473">
    <property type="entry name" value="EF-hand"/>
    <property type="match status" value="1"/>
</dbReference>
<dbReference type="InterPro" id="IPR000719">
    <property type="entry name" value="Prot_kinase_dom"/>
</dbReference>
<keyword evidence="2" id="KW-0808">Transferase</keyword>
<evidence type="ECO:0000256" key="4">
    <source>
        <dbReference type="ARBA" id="ARBA00022840"/>
    </source>
</evidence>
<dbReference type="SUPFAM" id="SSF56112">
    <property type="entry name" value="Protein kinase-like (PK-like)"/>
    <property type="match status" value="1"/>
</dbReference>
<dbReference type="CDD" id="cd13999">
    <property type="entry name" value="STKc_MAP3K-like"/>
    <property type="match status" value="1"/>
</dbReference>
<dbReference type="PANTHER" id="PTHR44329">
    <property type="entry name" value="SERINE/THREONINE-PROTEIN KINASE TNNI3K-RELATED"/>
    <property type="match status" value="1"/>
</dbReference>
<feature type="region of interest" description="Disordered" evidence="7">
    <location>
        <begin position="440"/>
        <end position="462"/>
    </location>
</feature>
<dbReference type="PRINTS" id="PR01415">
    <property type="entry name" value="ANKYRIN"/>
</dbReference>
<keyword evidence="3 6" id="KW-0547">Nucleotide-binding</keyword>
<dbReference type="InterPro" id="IPR051681">
    <property type="entry name" value="Ser/Thr_Kinases-Pseudokinases"/>
</dbReference>
<comment type="caution">
    <text evidence="10">The sequence shown here is derived from an EMBL/GenBank/DDBJ whole genome shotgun (WGS) entry which is preliminary data.</text>
</comment>
<dbReference type="InterPro" id="IPR002110">
    <property type="entry name" value="Ankyrin_rpt"/>
</dbReference>
<evidence type="ECO:0000256" key="5">
    <source>
        <dbReference type="PROSITE-ProRule" id="PRU00023"/>
    </source>
</evidence>